<dbReference type="OrthoDB" id="3219396at2759"/>
<evidence type="ECO:0000313" key="5">
    <source>
        <dbReference type="EMBL" id="CDR49501.1"/>
    </source>
</evidence>
<feature type="compositionally biased region" description="Basic and acidic residues" evidence="3">
    <location>
        <begin position="1035"/>
        <end position="1078"/>
    </location>
</feature>
<dbReference type="InterPro" id="IPR015943">
    <property type="entry name" value="WD40/YVTN_repeat-like_dom_sf"/>
</dbReference>
<dbReference type="Pfam" id="PF12937">
    <property type="entry name" value="F-box-like"/>
    <property type="match status" value="1"/>
</dbReference>
<feature type="region of interest" description="Disordered" evidence="3">
    <location>
        <begin position="1035"/>
        <end position="1187"/>
    </location>
</feature>
<dbReference type="EMBL" id="LK052962">
    <property type="protein sequence ID" value="CDR49501.1"/>
    <property type="molecule type" value="Genomic_DNA"/>
</dbReference>
<organism evidence="5">
    <name type="scientific">Rhodotorula toruloides</name>
    <name type="common">Yeast</name>
    <name type="synonym">Rhodosporidium toruloides</name>
    <dbReference type="NCBI Taxonomy" id="5286"/>
    <lineage>
        <taxon>Eukaryota</taxon>
        <taxon>Fungi</taxon>
        <taxon>Dikarya</taxon>
        <taxon>Basidiomycota</taxon>
        <taxon>Pucciniomycotina</taxon>
        <taxon>Microbotryomycetes</taxon>
        <taxon>Sporidiobolales</taxon>
        <taxon>Sporidiobolaceae</taxon>
        <taxon>Rhodotorula</taxon>
    </lineage>
</organism>
<feature type="domain" description="F-box" evidence="4">
    <location>
        <begin position="68"/>
        <end position="108"/>
    </location>
</feature>
<feature type="compositionally biased region" description="Low complexity" evidence="3">
    <location>
        <begin position="917"/>
        <end position="932"/>
    </location>
</feature>
<feature type="compositionally biased region" description="Basic and acidic residues" evidence="3">
    <location>
        <begin position="1112"/>
        <end position="1123"/>
    </location>
</feature>
<evidence type="ECO:0000256" key="3">
    <source>
        <dbReference type="SAM" id="MobiDB-lite"/>
    </source>
</evidence>
<gene>
    <name evidence="5" type="ORF">RHTO0S_27e01002g</name>
</gene>
<dbReference type="InterPro" id="IPR036047">
    <property type="entry name" value="F-box-like_dom_sf"/>
</dbReference>
<feature type="region of interest" description="Disordered" evidence="3">
    <location>
        <begin position="165"/>
        <end position="203"/>
    </location>
</feature>
<feature type="compositionally biased region" description="Basic and acidic residues" evidence="3">
    <location>
        <begin position="818"/>
        <end position="828"/>
    </location>
</feature>
<reference evidence="5" key="1">
    <citation type="journal article" date="2014" name="Genome Announc.">
        <title>Draft genome sequence of Rhodosporidium toruloides CECT1137, an oleaginous yeast of biotechnological interest.</title>
        <authorList>
            <person name="Morin N."/>
            <person name="Calcas X."/>
            <person name="Devillers H."/>
            <person name="Durrens P."/>
            <person name="Sherman D.J."/>
            <person name="Nicaud J.-M."/>
            <person name="Neuveglise C."/>
        </authorList>
    </citation>
    <scope>NUCLEOTIDE SEQUENCE</scope>
    <source>
        <strain evidence="5">CECT1137</strain>
    </source>
</reference>
<sequence length="1213" mass="132104">MPKRSRPSGPYDTLPSSSARGGAWEQSKETRTLQGATGSRKLKFKDEQRPPKRSRTAVLPLLSLEGSLSEEILIRCLSFLGAQDLAVVARVSSAWYRLSQDPQLWRDLYLRTYASAATRRQAVYGGGIERNRPWRELYKVSTNWRSGTARASTLGKSLRKAVLPEAPPPDLAELSSEGGEPVAGPSERRPPVQLPPTRLSSSRQDVETILQFHQHYILSASRLPTSDPSIAPPSVTVHHTLPSGGSAVVGSFSSTRLADFFANRPGFRPPLAITDVRLDEAHGRNGSILCAVFYSTGQWSLFRLTFASSTSPSTPFEAEEVYASLAIASPPSHPLSAAPASPPSSSPFDPVSLARLYAPLLVTLSDSLTLRFMRLDEAEDGKIEVDEAETPLQSREDWAPVVLDVSKESNDGAEKVVWLGRKREEKDEQRFKVSLAYSMSVFPASWTVGIQEFTIEVPPARRAALPTARILPKMRISARHATAAPIHSPLPSTPRRSAPLASPSPPSMPVPVPTSRSPVTSIEHSHPFIVTSRVDNTLDVYEIVSRPTPASAPPAHTTPSRPSTSRIRLNLHPSSGCDSLSPLSPPLRVIHRRTLFGHTARVASVALLPESRGGETNEAGVKCVSAGDDGVVKVWHLSPLQGEEGRKRRRREGEEVVDVRAVPGAEQREEEERTEWQRLRQKRRRWNEEEGERPQKVKRVWVDEDKIVVVGADSASSTSSAPASPASSSQSEGSNSRKQVCFHPLALCISTAPDGEIEKAMAQAAKEELAHRRRMLGIKTYCIEAPALGDMTSSAWHSVVNGFTSSLGPYLSSPSSSRARDDSPDRQTGRRGSRSTSPSTTRAREEDDPAFIPNPPTRLTVRLPALKRSCSTSCATRTCKSILRKKPERGCSLPPIDDEPEASTSSQRLPHFPPLSPTTSPAPALARSSPLAVPDRPNRRRSSSLPATVSPDATLVPLLPCCAACEHATLYGCSPPSSIDSYTEKWSAGALKKREEEKRAEEEREKYRAEADRIRKSHVFGSRCGTRRVGFEREWREKEEEWATSHLGELVERQGGVDELNRVKRREGRERRSLHGENEENGTVGEQYEEEEKSGGQTAGSLSRATTIVAEPAKHDSEKDVEKLPPTLPALAPEKSTPPADIPSAAQRSQPTPPPTATSPSTTASAPTPAPSRPPPVRRLSSAAASFSHRLASAVGSGLTHVPVNAPGVRTAF</sequence>
<feature type="region of interest" description="Disordered" evidence="3">
    <location>
        <begin position="546"/>
        <end position="566"/>
    </location>
</feature>
<keyword evidence="1" id="KW-0945">Host-virus interaction</keyword>
<accession>A0A061BHN3</accession>
<dbReference type="SUPFAM" id="SSF81383">
    <property type="entry name" value="F-box domain"/>
    <property type="match status" value="1"/>
</dbReference>
<proteinExistence type="predicted"/>
<dbReference type="Gene3D" id="2.130.10.10">
    <property type="entry name" value="YVTN repeat-like/Quinoprotein amine dehydrogenase"/>
    <property type="match status" value="1"/>
</dbReference>
<feature type="compositionally biased region" description="Pro residues" evidence="3">
    <location>
        <begin position="1168"/>
        <end position="1177"/>
    </location>
</feature>
<evidence type="ECO:0000256" key="2">
    <source>
        <dbReference type="SAM" id="Coils"/>
    </source>
</evidence>
<feature type="region of interest" description="Disordered" evidence="3">
    <location>
        <begin position="809"/>
        <end position="859"/>
    </location>
</feature>
<dbReference type="Pfam" id="PF25499">
    <property type="entry name" value="Beta-prop_pof12"/>
    <property type="match status" value="1"/>
</dbReference>
<dbReference type="InterPro" id="IPR001810">
    <property type="entry name" value="F-box_dom"/>
</dbReference>
<feature type="compositionally biased region" description="Polar residues" evidence="3">
    <location>
        <begin position="1095"/>
        <end position="1106"/>
    </location>
</feature>
<dbReference type="InterPro" id="IPR036322">
    <property type="entry name" value="WD40_repeat_dom_sf"/>
</dbReference>
<feature type="compositionally biased region" description="Pro residues" evidence="3">
    <location>
        <begin position="502"/>
        <end position="512"/>
    </location>
</feature>
<dbReference type="PANTHER" id="PTHR13037">
    <property type="entry name" value="FORMIN"/>
    <property type="match status" value="1"/>
</dbReference>
<feature type="compositionally biased region" description="Low complexity" evidence="3">
    <location>
        <begin position="1158"/>
        <end position="1167"/>
    </location>
</feature>
<dbReference type="Gene3D" id="1.20.1280.50">
    <property type="match status" value="1"/>
</dbReference>
<dbReference type="PANTHER" id="PTHR13037:SF24">
    <property type="entry name" value="POLYCOMB PROTEIN PCL-RELATED"/>
    <property type="match status" value="1"/>
</dbReference>
<feature type="region of interest" description="Disordered" evidence="3">
    <location>
        <begin position="713"/>
        <end position="735"/>
    </location>
</feature>
<feature type="coiled-coil region" evidence="2">
    <location>
        <begin position="990"/>
        <end position="1017"/>
    </location>
</feature>
<dbReference type="SUPFAM" id="SSF50978">
    <property type="entry name" value="WD40 repeat-like"/>
    <property type="match status" value="1"/>
</dbReference>
<dbReference type="SMART" id="SM00256">
    <property type="entry name" value="FBOX"/>
    <property type="match status" value="1"/>
</dbReference>
<feature type="region of interest" description="Disordered" evidence="3">
    <location>
        <begin position="481"/>
        <end position="520"/>
    </location>
</feature>
<evidence type="ECO:0000256" key="1">
    <source>
        <dbReference type="ARBA" id="ARBA00022581"/>
    </source>
</evidence>
<evidence type="ECO:0000259" key="4">
    <source>
        <dbReference type="SMART" id="SM00256"/>
    </source>
</evidence>
<name>A0A061BHN3_RHOTO</name>
<keyword evidence="2" id="KW-0175">Coiled coil</keyword>
<feature type="region of interest" description="Disordered" evidence="3">
    <location>
        <begin position="1"/>
        <end position="51"/>
    </location>
</feature>
<feature type="region of interest" description="Disordered" evidence="3">
    <location>
        <begin position="889"/>
        <end position="949"/>
    </location>
</feature>
<protein>
    <submittedName>
        <fullName evidence="5">RHTO0S27e01002g1_1</fullName>
    </submittedName>
</protein>
<feature type="region of interest" description="Disordered" evidence="3">
    <location>
        <begin position="1194"/>
        <end position="1213"/>
    </location>
</feature>
<dbReference type="AlphaFoldDB" id="A0A061BHN3"/>